<dbReference type="AlphaFoldDB" id="A0A2S9XFB8"/>
<feature type="region of interest" description="Disordered" evidence="1">
    <location>
        <begin position="138"/>
        <end position="176"/>
    </location>
</feature>
<dbReference type="EMBL" id="PVNL01000173">
    <property type="protein sequence ID" value="PRP91566.1"/>
    <property type="molecule type" value="Genomic_DNA"/>
</dbReference>
<reference evidence="3 4" key="1">
    <citation type="submission" date="2018-03" db="EMBL/GenBank/DDBJ databases">
        <title>Draft Genome Sequences of the Obligatory Marine Myxobacteria Enhygromyxa salina SWB007.</title>
        <authorList>
            <person name="Poehlein A."/>
            <person name="Moghaddam J.A."/>
            <person name="Harms H."/>
            <person name="Alanjari M."/>
            <person name="Koenig G.M."/>
            <person name="Daniel R."/>
            <person name="Schaeberle T.F."/>
        </authorList>
    </citation>
    <scope>NUCLEOTIDE SEQUENCE [LARGE SCALE GENOMIC DNA]</scope>
    <source>
        <strain evidence="3 4">SWB007</strain>
    </source>
</reference>
<protein>
    <submittedName>
        <fullName evidence="3">Uncharacterized protein</fullName>
    </submittedName>
</protein>
<evidence type="ECO:0000313" key="3">
    <source>
        <dbReference type="EMBL" id="PRP91566.1"/>
    </source>
</evidence>
<keyword evidence="2" id="KW-0732">Signal</keyword>
<dbReference type="Proteomes" id="UP000238823">
    <property type="component" value="Unassembled WGS sequence"/>
</dbReference>
<feature type="chain" id="PRO_5015567913" evidence="2">
    <location>
        <begin position="38"/>
        <end position="199"/>
    </location>
</feature>
<feature type="compositionally biased region" description="Gly residues" evidence="1">
    <location>
        <begin position="160"/>
        <end position="171"/>
    </location>
</feature>
<accession>A0A2S9XFB8</accession>
<proteinExistence type="predicted"/>
<evidence type="ECO:0000256" key="2">
    <source>
        <dbReference type="SAM" id="SignalP"/>
    </source>
</evidence>
<gene>
    <name evidence="3" type="ORF">ENSA7_82180</name>
</gene>
<feature type="signal peptide" evidence="2">
    <location>
        <begin position="1"/>
        <end position="37"/>
    </location>
</feature>
<name>A0A2S9XFB8_9BACT</name>
<organism evidence="3 4">
    <name type="scientific">Enhygromyxa salina</name>
    <dbReference type="NCBI Taxonomy" id="215803"/>
    <lineage>
        <taxon>Bacteria</taxon>
        <taxon>Pseudomonadati</taxon>
        <taxon>Myxococcota</taxon>
        <taxon>Polyangia</taxon>
        <taxon>Nannocystales</taxon>
        <taxon>Nannocystaceae</taxon>
        <taxon>Enhygromyxa</taxon>
    </lineage>
</organism>
<evidence type="ECO:0000256" key="1">
    <source>
        <dbReference type="SAM" id="MobiDB-lite"/>
    </source>
</evidence>
<sequence>MIDDRALGHTVTVRLPKGLLLVALTATLTLAAGDALATGSGGGDTGGGDPGDFTSAWFIAPLPNAAYEGAPVTIDAEIGVHQGTDGDPLATVEVFVGGESIGSQPCADGCTFPDIELGKGVHLFELVADTGFSTSVSVYVDEDPPQDPVDTGQDEDGGATSEGGGEGGNGCSVGDQPISPWALMTLPLLLLIPGVRRRD</sequence>
<evidence type="ECO:0000313" key="4">
    <source>
        <dbReference type="Proteomes" id="UP000238823"/>
    </source>
</evidence>
<comment type="caution">
    <text evidence="3">The sequence shown here is derived from an EMBL/GenBank/DDBJ whole genome shotgun (WGS) entry which is preliminary data.</text>
</comment>